<proteinExistence type="predicted"/>
<dbReference type="AlphaFoldDB" id="A0A654M246"/>
<evidence type="ECO:0000313" key="1">
    <source>
        <dbReference type="EMBL" id="ALI37257.1"/>
    </source>
</evidence>
<gene>
    <name evidence="1" type="ORF">NMY3_03070</name>
</gene>
<organism evidence="1 2">
    <name type="scientific">Candidatus Nitrosocosmicus oleophilus</name>
    <dbReference type="NCBI Taxonomy" id="1353260"/>
    <lineage>
        <taxon>Archaea</taxon>
        <taxon>Nitrososphaerota</taxon>
        <taxon>Nitrososphaeria</taxon>
        <taxon>Nitrososphaerales</taxon>
        <taxon>Nitrososphaeraceae</taxon>
        <taxon>Candidatus Nitrosocosmicus</taxon>
    </lineage>
</organism>
<name>A0A654M246_9ARCH</name>
<evidence type="ECO:0000313" key="2">
    <source>
        <dbReference type="Proteomes" id="UP000058925"/>
    </source>
</evidence>
<keyword evidence="2" id="KW-1185">Reference proteome</keyword>
<reference evidence="2" key="1">
    <citation type="submission" date="2015-10" db="EMBL/GenBank/DDBJ databases">
        <title>Niche specialization of a soil ammonia-oxidizing archaeon, Candidatus Nitrosocosmicus oleophilus.</title>
        <authorList>
            <person name="Jung M.-Y."/>
            <person name="Rhee S.-K."/>
        </authorList>
    </citation>
    <scope>NUCLEOTIDE SEQUENCE [LARGE SCALE GENOMIC DNA]</scope>
    <source>
        <strain evidence="2">MY3</strain>
    </source>
</reference>
<accession>A0A654M246</accession>
<protein>
    <submittedName>
        <fullName evidence="1">Uncharacterized protein</fullName>
    </submittedName>
</protein>
<dbReference type="Proteomes" id="UP000058925">
    <property type="component" value="Chromosome"/>
</dbReference>
<dbReference type="KEGG" id="taa:NMY3_03070"/>
<sequence length="61" mass="6665">MIPLHQMKKSDEFVIPVEDEFGVSVAVKSLFEQRPYTIVLGSESCQQGSNTTCVGTMGISN</sequence>
<dbReference type="EMBL" id="CP012850">
    <property type="protein sequence ID" value="ALI37257.1"/>
    <property type="molecule type" value="Genomic_DNA"/>
</dbReference>